<dbReference type="SUPFAM" id="SSF63380">
    <property type="entry name" value="Riboflavin synthase domain-like"/>
    <property type="match status" value="1"/>
</dbReference>
<dbReference type="PROSITE" id="PS51384">
    <property type="entry name" value="FAD_FR"/>
    <property type="match status" value="1"/>
</dbReference>
<dbReference type="EMBL" id="CP116942">
    <property type="protein sequence ID" value="WCO68456.1"/>
    <property type="molecule type" value="Genomic_DNA"/>
</dbReference>
<dbReference type="CDD" id="cd06216">
    <property type="entry name" value="FNR_iron_sulfur_binding_2"/>
    <property type="match status" value="1"/>
</dbReference>
<dbReference type="InterPro" id="IPR050415">
    <property type="entry name" value="MRET"/>
</dbReference>
<keyword evidence="4" id="KW-0479">Metal-binding</keyword>
<dbReference type="Proteomes" id="UP001216390">
    <property type="component" value="Chromosome"/>
</dbReference>
<dbReference type="InterPro" id="IPR008333">
    <property type="entry name" value="Cbr1-like_FAD-bd_dom"/>
</dbReference>
<dbReference type="InterPro" id="IPR001433">
    <property type="entry name" value="OxRdtase_FAD/NAD-bd"/>
</dbReference>
<dbReference type="InterPro" id="IPR017938">
    <property type="entry name" value="Riboflavin_synthase-like_b-brl"/>
</dbReference>
<keyword evidence="6" id="KW-0560">Oxidoreductase</keyword>
<dbReference type="CDD" id="cd00207">
    <property type="entry name" value="fer2"/>
    <property type="match status" value="1"/>
</dbReference>
<dbReference type="Gene3D" id="3.40.50.80">
    <property type="entry name" value="Nucleotide-binding domain of ferredoxin-NADP reductase (FNR) module"/>
    <property type="match status" value="1"/>
</dbReference>
<dbReference type="Pfam" id="PF00970">
    <property type="entry name" value="FAD_binding_6"/>
    <property type="match status" value="1"/>
</dbReference>
<keyword evidence="3" id="KW-0001">2Fe-2S</keyword>
<keyword evidence="12" id="KW-1185">Reference proteome</keyword>
<dbReference type="SUPFAM" id="SSF52343">
    <property type="entry name" value="Ferredoxin reductase-like, C-terminal NADP-linked domain"/>
    <property type="match status" value="1"/>
</dbReference>
<evidence type="ECO:0000259" key="9">
    <source>
        <dbReference type="PROSITE" id="PS51085"/>
    </source>
</evidence>
<comment type="cofactor">
    <cofactor evidence="1">
        <name>FAD</name>
        <dbReference type="ChEBI" id="CHEBI:57692"/>
    </cofactor>
</comment>
<dbReference type="GO" id="GO:0016491">
    <property type="term" value="F:oxidoreductase activity"/>
    <property type="evidence" value="ECO:0007669"/>
    <property type="project" value="UniProtKB-KW"/>
</dbReference>
<gene>
    <name evidence="11" type="ORF">PO878_06910</name>
</gene>
<organism evidence="11 12">
    <name type="scientific">Iamia majanohamensis</name>
    <dbReference type="NCBI Taxonomy" id="467976"/>
    <lineage>
        <taxon>Bacteria</taxon>
        <taxon>Bacillati</taxon>
        <taxon>Actinomycetota</taxon>
        <taxon>Acidimicrobiia</taxon>
        <taxon>Acidimicrobiales</taxon>
        <taxon>Iamiaceae</taxon>
        <taxon>Iamia</taxon>
    </lineage>
</organism>
<dbReference type="GO" id="GO:0046872">
    <property type="term" value="F:metal ion binding"/>
    <property type="evidence" value="ECO:0007669"/>
    <property type="project" value="UniProtKB-KW"/>
</dbReference>
<evidence type="ECO:0000259" key="10">
    <source>
        <dbReference type="PROSITE" id="PS51384"/>
    </source>
</evidence>
<dbReference type="InterPro" id="IPR001041">
    <property type="entry name" value="2Fe-2S_ferredoxin-type"/>
</dbReference>
<evidence type="ECO:0000256" key="8">
    <source>
        <dbReference type="ARBA" id="ARBA00023014"/>
    </source>
</evidence>
<dbReference type="RefSeq" id="WP_272737973.1">
    <property type="nucleotide sequence ID" value="NZ_CP116942.1"/>
</dbReference>
<evidence type="ECO:0000256" key="1">
    <source>
        <dbReference type="ARBA" id="ARBA00001974"/>
    </source>
</evidence>
<evidence type="ECO:0000256" key="2">
    <source>
        <dbReference type="ARBA" id="ARBA00022630"/>
    </source>
</evidence>
<dbReference type="InterPro" id="IPR036010">
    <property type="entry name" value="2Fe-2S_ferredoxin-like_sf"/>
</dbReference>
<dbReference type="InterPro" id="IPR017927">
    <property type="entry name" value="FAD-bd_FR_type"/>
</dbReference>
<dbReference type="InterPro" id="IPR001709">
    <property type="entry name" value="Flavoprot_Pyr_Nucl_cyt_Rdtase"/>
</dbReference>
<dbReference type="PROSITE" id="PS51085">
    <property type="entry name" value="2FE2S_FER_2"/>
    <property type="match status" value="1"/>
</dbReference>
<dbReference type="Gene3D" id="2.40.30.10">
    <property type="entry name" value="Translation factors"/>
    <property type="match status" value="1"/>
</dbReference>
<dbReference type="Pfam" id="PF00111">
    <property type="entry name" value="Fer2"/>
    <property type="match status" value="1"/>
</dbReference>
<feature type="domain" description="2Fe-2S ferredoxin-type" evidence="9">
    <location>
        <begin position="275"/>
        <end position="363"/>
    </location>
</feature>
<evidence type="ECO:0000256" key="7">
    <source>
        <dbReference type="ARBA" id="ARBA00023004"/>
    </source>
</evidence>
<reference evidence="11" key="1">
    <citation type="submission" date="2023-01" db="EMBL/GenBank/DDBJ databases">
        <title>The diversity of Class Acidimicrobiia in South China Sea sediment environments and the proposal of Iamia marina sp. nov., a novel species of the genus Iamia.</title>
        <authorList>
            <person name="He Y."/>
            <person name="Tian X."/>
        </authorList>
    </citation>
    <scope>NUCLEOTIDE SEQUENCE</scope>
    <source>
        <strain evidence="11">DSM 19957</strain>
    </source>
</reference>
<dbReference type="InterPro" id="IPR012675">
    <property type="entry name" value="Beta-grasp_dom_sf"/>
</dbReference>
<evidence type="ECO:0000313" key="12">
    <source>
        <dbReference type="Proteomes" id="UP001216390"/>
    </source>
</evidence>
<name>A0AAE9YID2_9ACTN</name>
<evidence type="ECO:0000313" key="11">
    <source>
        <dbReference type="EMBL" id="WCO68456.1"/>
    </source>
</evidence>
<evidence type="ECO:0000256" key="4">
    <source>
        <dbReference type="ARBA" id="ARBA00022723"/>
    </source>
</evidence>
<dbReference type="PRINTS" id="PR00410">
    <property type="entry name" value="PHEHYDRXLASE"/>
</dbReference>
<proteinExistence type="predicted"/>
<dbReference type="PRINTS" id="PR00371">
    <property type="entry name" value="FPNCR"/>
</dbReference>
<dbReference type="PANTHER" id="PTHR47354">
    <property type="entry name" value="NADH OXIDOREDUCTASE HCR"/>
    <property type="match status" value="1"/>
</dbReference>
<evidence type="ECO:0000256" key="6">
    <source>
        <dbReference type="ARBA" id="ARBA00023002"/>
    </source>
</evidence>
<dbReference type="GO" id="GO:0051537">
    <property type="term" value="F:2 iron, 2 sulfur cluster binding"/>
    <property type="evidence" value="ECO:0007669"/>
    <property type="project" value="UniProtKB-KW"/>
</dbReference>
<evidence type="ECO:0000256" key="3">
    <source>
        <dbReference type="ARBA" id="ARBA00022714"/>
    </source>
</evidence>
<dbReference type="Pfam" id="PF00175">
    <property type="entry name" value="NAD_binding_1"/>
    <property type="match status" value="1"/>
</dbReference>
<keyword evidence="7" id="KW-0408">Iron</keyword>
<dbReference type="KEGG" id="ima:PO878_06910"/>
<keyword evidence="8" id="KW-0411">Iron-sulfur</keyword>
<dbReference type="SUPFAM" id="SSF54292">
    <property type="entry name" value="2Fe-2S ferredoxin-like"/>
    <property type="match status" value="1"/>
</dbReference>
<evidence type="ECO:0000256" key="5">
    <source>
        <dbReference type="ARBA" id="ARBA00022827"/>
    </source>
</evidence>
<dbReference type="PANTHER" id="PTHR47354:SF6">
    <property type="entry name" value="NADH OXIDOREDUCTASE HCR"/>
    <property type="match status" value="1"/>
</dbReference>
<accession>A0AAE9YID2</accession>
<dbReference type="AlphaFoldDB" id="A0AAE9YID2"/>
<keyword evidence="5" id="KW-0274">FAD</keyword>
<sequence length="363" mass="39788">MRIKERVGEVVDAFATPLRASHYVELVNPLWSSHRLQARVEDVWDETPDARTLTLRPGRGWRRHRAGQHIRVGVPIDGRRFTRTYSISSSPERRDGCITITVKVLEGGRMSGHLVRDLRPGTHLPIGLPQGDFLVPEAVPVRPLLVTAGSGITPVMSMLRTWALVGNMPDVAHLHYAPTRHDVIFGAELERLAAEHRRYDLHTVLTRSDGGSHFCREQLDALCPDWQEREVWVCGPQGLIEAVEDHHRDAPGARPVHVERFRASLAEIDADARGGTATFLSGGTEVEADADATTPLLRVAEDAGLNPAHGCRMGICHTCDVPLATGSVRDLRTGDLIDEPGRAVQICTAAAAGDCTIDLQETS</sequence>
<dbReference type="InterPro" id="IPR039261">
    <property type="entry name" value="FNR_nucleotide-bd"/>
</dbReference>
<dbReference type="Gene3D" id="3.10.20.30">
    <property type="match status" value="1"/>
</dbReference>
<feature type="domain" description="FAD-binding FR-type" evidence="10">
    <location>
        <begin position="33"/>
        <end position="136"/>
    </location>
</feature>
<protein>
    <submittedName>
        <fullName evidence="11">Ferredoxin reductase</fullName>
    </submittedName>
</protein>
<keyword evidence="2" id="KW-0285">Flavoprotein</keyword>